<dbReference type="Pfam" id="PF00079">
    <property type="entry name" value="Serpin"/>
    <property type="match status" value="1"/>
</dbReference>
<dbReference type="EMBL" id="CP072384">
    <property type="protein sequence ID" value="QUC07177.1"/>
    <property type="molecule type" value="Genomic_DNA"/>
</dbReference>
<organism evidence="3 4">
    <name type="scientific">Arachnia rubra</name>
    <dbReference type="NCBI Taxonomy" id="1547448"/>
    <lineage>
        <taxon>Bacteria</taxon>
        <taxon>Bacillati</taxon>
        <taxon>Actinomycetota</taxon>
        <taxon>Actinomycetes</taxon>
        <taxon>Propionibacteriales</taxon>
        <taxon>Propionibacteriaceae</taxon>
        <taxon>Arachnia</taxon>
    </lineage>
</organism>
<dbReference type="PANTHER" id="PTHR11461:SF211">
    <property type="entry name" value="GH10112P-RELATED"/>
    <property type="match status" value="1"/>
</dbReference>
<dbReference type="PANTHER" id="PTHR11461">
    <property type="entry name" value="SERINE PROTEASE INHIBITOR, SERPIN"/>
    <property type="match status" value="1"/>
</dbReference>
<dbReference type="SUPFAM" id="SSF56574">
    <property type="entry name" value="Serpins"/>
    <property type="match status" value="1"/>
</dbReference>
<dbReference type="Gene3D" id="3.30.497.10">
    <property type="entry name" value="Antithrombin, subunit I, domain 2"/>
    <property type="match status" value="1"/>
</dbReference>
<accession>A0ABX7Y1X9</accession>
<feature type="domain" description="Serpin" evidence="2">
    <location>
        <begin position="25"/>
        <end position="378"/>
    </location>
</feature>
<evidence type="ECO:0000256" key="1">
    <source>
        <dbReference type="RuleBase" id="RU000411"/>
    </source>
</evidence>
<dbReference type="InterPro" id="IPR042185">
    <property type="entry name" value="Serpin_sf_2"/>
</dbReference>
<dbReference type="InterPro" id="IPR023796">
    <property type="entry name" value="Serpin_dom"/>
</dbReference>
<protein>
    <recommendedName>
        <fullName evidence="2">Serpin domain-containing protein</fullName>
    </recommendedName>
</protein>
<dbReference type="Proteomes" id="UP000678513">
    <property type="component" value="Chromosome"/>
</dbReference>
<proteinExistence type="inferred from homology"/>
<reference evidence="3 4" key="1">
    <citation type="submission" date="2021-03" db="EMBL/GenBank/DDBJ databases">
        <title>Human Oral Microbial Genomes.</title>
        <authorList>
            <person name="Johnston C.D."/>
            <person name="Chen T."/>
            <person name="Dewhirst F.E."/>
        </authorList>
    </citation>
    <scope>NUCLEOTIDE SEQUENCE [LARGE SCALE GENOMIC DNA]</scope>
    <source>
        <strain evidence="3 4">DSMZ 100122</strain>
    </source>
</reference>
<dbReference type="InterPro" id="IPR000215">
    <property type="entry name" value="Serpin_fam"/>
</dbReference>
<sequence>MTGSEAYIAQDPDDPLAKVAAAACQQIGWHLLRQGDAMTNQVLSPASLGSALALVGLGASDTSATSLDELFGMKAEDRAAGINALRAGLVNYDSLPGSIDMNEPPEHPIVHLASRLLICDDNDPKKPFLDAIKRHFDASVERVRKSDAQASLDTWAKKHTAGLIEKSGIKVTPETLLIVQDVLLFAARWKNQFKHSDASLIFTTGGGDKVNIKALRDTLPAKAAAGQGWEAVRLAYDDYLAMDILLPERGTHPLSWSPDVLQETHEALSSAPRQQVKVTMPPADLTANFNLKTLLSALGVTLDHFDGVYGGAEIEQAVQQVRLRVNAKGTVGAALTEGTFLASALVAQAVLTVDHPYVMRVLDVRTGWPLFLAVVSTPAQ</sequence>
<dbReference type="RefSeq" id="WP_212321446.1">
    <property type="nucleotide sequence ID" value="NZ_AP024463.1"/>
</dbReference>
<comment type="similarity">
    <text evidence="1">Belongs to the serpin family.</text>
</comment>
<dbReference type="InterPro" id="IPR042178">
    <property type="entry name" value="Serpin_sf_1"/>
</dbReference>
<keyword evidence="4" id="KW-1185">Reference proteome</keyword>
<evidence type="ECO:0000313" key="3">
    <source>
        <dbReference type="EMBL" id="QUC07177.1"/>
    </source>
</evidence>
<evidence type="ECO:0000259" key="2">
    <source>
        <dbReference type="SMART" id="SM00093"/>
    </source>
</evidence>
<name>A0ABX7Y1X9_9ACTN</name>
<evidence type="ECO:0000313" key="4">
    <source>
        <dbReference type="Proteomes" id="UP000678513"/>
    </source>
</evidence>
<gene>
    <name evidence="3" type="ORF">J5A65_09470</name>
</gene>
<dbReference type="Gene3D" id="2.30.39.10">
    <property type="entry name" value="Alpha-1-antitrypsin, domain 1"/>
    <property type="match status" value="1"/>
</dbReference>
<dbReference type="InterPro" id="IPR036186">
    <property type="entry name" value="Serpin_sf"/>
</dbReference>
<dbReference type="SMART" id="SM00093">
    <property type="entry name" value="SERPIN"/>
    <property type="match status" value="1"/>
</dbReference>